<comment type="caution">
    <text evidence="2">The sequence shown here is derived from an EMBL/GenBank/DDBJ whole genome shotgun (WGS) entry which is preliminary data.</text>
</comment>
<dbReference type="EMBL" id="LAZR01037318">
    <property type="protein sequence ID" value="KKL22519.1"/>
    <property type="molecule type" value="Genomic_DNA"/>
</dbReference>
<name>A0A0F9BKU7_9ZZZZ</name>
<evidence type="ECO:0000256" key="1">
    <source>
        <dbReference type="SAM" id="MobiDB-lite"/>
    </source>
</evidence>
<evidence type="ECO:0000313" key="2">
    <source>
        <dbReference type="EMBL" id="KKL22519.1"/>
    </source>
</evidence>
<organism evidence="2">
    <name type="scientific">marine sediment metagenome</name>
    <dbReference type="NCBI Taxonomy" id="412755"/>
    <lineage>
        <taxon>unclassified sequences</taxon>
        <taxon>metagenomes</taxon>
        <taxon>ecological metagenomes</taxon>
    </lineage>
</organism>
<proteinExistence type="predicted"/>
<evidence type="ECO:0008006" key="3">
    <source>
        <dbReference type="Google" id="ProtNLM"/>
    </source>
</evidence>
<sequence length="254" mass="28662">MQAPGTIARGRRRSSQIHQDPLSGRWTTAAHSRTLLRRGHQFELDGRWGDALTHYEDGLRQFPKDASLKRRFDFSRLHYDVGRRYTDRSFLSAVAKMPDGRALELYGQVLLKVESHYVEVANWKRLVERGTNNFEVALSEPVFLEHNLPEQKRAATSSFRRELRRLLGPRIINSRKDASKAVALAASLAQSRLGIEPTAVILEYLCGATNALDPYSAYLTPDQLTEVYSQIEGNFIGLGIELKADDAGLVIVRV</sequence>
<protein>
    <recommendedName>
        <fullName evidence="3">Tetratricopeptide repeat protein</fullName>
    </recommendedName>
</protein>
<feature type="region of interest" description="Disordered" evidence="1">
    <location>
        <begin position="1"/>
        <end position="24"/>
    </location>
</feature>
<accession>A0A0F9BKU7</accession>
<dbReference type="AlphaFoldDB" id="A0A0F9BKU7"/>
<gene>
    <name evidence="2" type="ORF">LCGC14_2434650</name>
</gene>
<feature type="non-terminal residue" evidence="2">
    <location>
        <position position="254"/>
    </location>
</feature>
<reference evidence="2" key="1">
    <citation type="journal article" date="2015" name="Nature">
        <title>Complex archaea that bridge the gap between prokaryotes and eukaryotes.</title>
        <authorList>
            <person name="Spang A."/>
            <person name="Saw J.H."/>
            <person name="Jorgensen S.L."/>
            <person name="Zaremba-Niedzwiedzka K."/>
            <person name="Martijn J."/>
            <person name="Lind A.E."/>
            <person name="van Eijk R."/>
            <person name="Schleper C."/>
            <person name="Guy L."/>
            <person name="Ettema T.J."/>
        </authorList>
    </citation>
    <scope>NUCLEOTIDE SEQUENCE</scope>
</reference>